<dbReference type="Proteomes" id="UP001217918">
    <property type="component" value="Unassembled WGS sequence"/>
</dbReference>
<comment type="caution">
    <text evidence="1">The sequence shown here is derived from an EMBL/GenBank/DDBJ whole genome shotgun (WGS) entry which is preliminary data.</text>
</comment>
<accession>A0AAD9ME31</accession>
<name>A0AAD9ME31_9PEZI</name>
<dbReference type="Gene3D" id="2.130.10.30">
    <property type="entry name" value="Regulator of chromosome condensation 1/beta-lactamase-inhibitor protein II"/>
    <property type="match status" value="1"/>
</dbReference>
<organism evidence="1 2">
    <name type="scientific">Phyllachora maydis</name>
    <dbReference type="NCBI Taxonomy" id="1825666"/>
    <lineage>
        <taxon>Eukaryota</taxon>
        <taxon>Fungi</taxon>
        <taxon>Dikarya</taxon>
        <taxon>Ascomycota</taxon>
        <taxon>Pezizomycotina</taxon>
        <taxon>Sordariomycetes</taxon>
        <taxon>Sordariomycetidae</taxon>
        <taxon>Phyllachorales</taxon>
        <taxon>Phyllachoraceae</taxon>
        <taxon>Phyllachora</taxon>
    </lineage>
</organism>
<gene>
    <name evidence="1" type="ORF">P8C59_007294</name>
</gene>
<dbReference type="SUPFAM" id="SSF50985">
    <property type="entry name" value="RCC1/BLIP-II"/>
    <property type="match status" value="1"/>
</dbReference>
<dbReference type="InterPro" id="IPR009091">
    <property type="entry name" value="RCC1/BLIP-II"/>
</dbReference>
<evidence type="ECO:0000313" key="2">
    <source>
        <dbReference type="Proteomes" id="UP001217918"/>
    </source>
</evidence>
<sequence length="198" mass="21816">MHAEESEAAASAVAYEIFATGENSFGQTGFVDVARASEEPRDLDIFQSVWKGDRLGHIRPFPTYTCVETGRETVTVGCVPRSHSHLRARDTQAYETFAEAENGVVAVYHQASDTSYTFPTMIDLLKALPITGGLPRSIKLPARLDQLVAWETGFLALTEEGQVYTWGDDRYSECLGRDCTLDCPAEMPGLASAQNQFR</sequence>
<dbReference type="EMBL" id="JAQQPM010000006">
    <property type="protein sequence ID" value="KAK2072977.1"/>
    <property type="molecule type" value="Genomic_DNA"/>
</dbReference>
<keyword evidence="2" id="KW-1185">Reference proteome</keyword>
<evidence type="ECO:0000313" key="1">
    <source>
        <dbReference type="EMBL" id="KAK2072977.1"/>
    </source>
</evidence>
<dbReference type="AlphaFoldDB" id="A0AAD9ME31"/>
<proteinExistence type="predicted"/>
<reference evidence="1" key="1">
    <citation type="journal article" date="2023" name="Mol. Plant Microbe Interact.">
        <title>Elucidating the Obligate Nature and Biological Capacity of an Invasive Fungal Corn Pathogen.</title>
        <authorList>
            <person name="MacCready J.S."/>
            <person name="Roggenkamp E.M."/>
            <person name="Gdanetz K."/>
            <person name="Chilvers M.I."/>
        </authorList>
    </citation>
    <scope>NUCLEOTIDE SEQUENCE</scope>
    <source>
        <strain evidence="1">PM02</strain>
    </source>
</reference>
<protein>
    <submittedName>
        <fullName evidence="1">Uncharacterized protein</fullName>
    </submittedName>
</protein>